<evidence type="ECO:0000313" key="1">
    <source>
        <dbReference type="EMBL" id="SPD73786.1"/>
    </source>
</evidence>
<protein>
    <submittedName>
        <fullName evidence="1">Uncharacterized protein</fullName>
    </submittedName>
</protein>
<sequence>MQKSTPETSSHIPPGPLVKLADQWEAEAKRKMASARLHNDIAAQRPTTEALIQHGAICYFACAQELRKALASNSQPTR</sequence>
<reference evidence="1" key="1">
    <citation type="submission" date="2018-01" db="EMBL/GenBank/DDBJ databases">
        <authorList>
            <person name="Regsiter A."/>
            <person name="William W."/>
        </authorList>
    </citation>
    <scope>NUCLEOTIDE SEQUENCE</scope>
    <source>
        <strain evidence="1">TRIP AH-1</strain>
    </source>
</reference>
<gene>
    <name evidence="1" type="ORF">PITCH_A1970005</name>
</gene>
<dbReference type="AlphaFoldDB" id="A0A445MWC9"/>
<proteinExistence type="predicted"/>
<name>A0A445MWC9_9BACT</name>
<accession>A0A445MWC9</accession>
<dbReference type="EMBL" id="OJIN01000109">
    <property type="protein sequence ID" value="SPD73786.1"/>
    <property type="molecule type" value="Genomic_DNA"/>
</dbReference>
<organism evidence="1">
    <name type="scientific">uncultured Desulfobacterium sp</name>
    <dbReference type="NCBI Taxonomy" id="201089"/>
    <lineage>
        <taxon>Bacteria</taxon>
        <taxon>Pseudomonadati</taxon>
        <taxon>Thermodesulfobacteriota</taxon>
        <taxon>Desulfobacteria</taxon>
        <taxon>Desulfobacterales</taxon>
        <taxon>Desulfobacteriaceae</taxon>
        <taxon>Desulfobacterium</taxon>
        <taxon>environmental samples</taxon>
    </lineage>
</organism>